<feature type="compositionally biased region" description="Acidic residues" evidence="1">
    <location>
        <begin position="1578"/>
        <end position="1606"/>
    </location>
</feature>
<dbReference type="GO" id="GO:0006406">
    <property type="term" value="P:mRNA export from nucleus"/>
    <property type="evidence" value="ECO:0007669"/>
    <property type="project" value="TreeGrafter"/>
</dbReference>
<feature type="compositionally biased region" description="Polar residues" evidence="1">
    <location>
        <begin position="1225"/>
        <end position="1235"/>
    </location>
</feature>
<feature type="region of interest" description="Disordered" evidence="1">
    <location>
        <begin position="976"/>
        <end position="1087"/>
    </location>
</feature>
<dbReference type="EMBL" id="JAVRQU010000021">
    <property type="protein sequence ID" value="KAK5691592.1"/>
    <property type="molecule type" value="Genomic_DNA"/>
</dbReference>
<feature type="compositionally biased region" description="Polar residues" evidence="1">
    <location>
        <begin position="37"/>
        <end position="50"/>
    </location>
</feature>
<sequence length="1669" mass="183127">MSLARGRGTRGRGNGGPPRGASPSRGVSFLGAAQRGNRGTSRGTFGQPSRGSVAKPARFTTAPAKTNGFNVREKDAGALGGWEAPSTGGWSSRFEALTNARERERTEAIRQGLIADPDKPRSLADAITPVGTCQDMCAEYERVQRVVQNDVTEQEKSSNGQSSNGKPEPDETRMVKKFRRAAAGIEEQLPSDLRPPFVLKRTCDYLFDDLIANAPALKDIHHFVWDRTRAVRNDFSIQQLTKAEDLRIAIDCYERIARFHIVSLHLLAVQPRAYSNYDAQQEREQLDRTLLSLMQFYDDARGQVELHNEAEFRAYCVIFQLQDPIPDMEDRAQSWPRHIVKDRKVRAALELYAAASNTTDAQGPLKPRANHLIAQQDFQRFWTIVDGKQVSYLMACVAEIYFNLVRRTALSALSKSYRVRNNESPPDLTLNVLRNIFMFDSDEQVYTFCEAYGFTFTERASDGEQCLDLGSTYVELGQPDAEMPKQWRSRLVEQKRFGRTIPSIIQGMTVQQARQAGLVTEEENDMETDDVEEEFEQPKTTRRGPFEEEDSNDATTDDEQSLFVQQPKAAGDSAPLTPLANGLGAGIKPATTGLANGSGSSFGQPSGNPFGQPSGNTFGKPSGNPFGQPSGNPFGQPSATSFGEQPGASFGQPSANSFGKPSIVSNGAATQTPAESEPPKKKPLFDFLATPTAPQATITETPSKSAFNTAAQPATPPVAPQPQGQPAKPLSEFKPPLFDRSSSFNYNSPAQAPAPKAAFVGSLGSSVFAQPPVIEAPTKLFDFGTPQQTQTAAVETNIAPSANERPTFTSGGSAIGQRMIAEISPSPPLFQTEDTKTPPAHFTPATNITQSPAPPKPTSPEISVERRNSLNRTYKPGKPSPLAHASSLEDVTVKSAPTVNTAEEVFTRLAKEIFHAPVSGFLDQYLEYTIGQAIVKGQEQVRVEAANARADEFRQYVLEHRYGRRWREVVWRTKQAAKATQRRERARRGLEEARSRGASVAGGSRASSAATDRQSSDVMDRMFQQSTRFGAQRGTSSTGQQAGAKRPLPSQAPEAPAQNETSHKRQKSTNHVDERGRVSKPARADDGKADLLRRSAFLGFSSATARNAPYQRSTTQTNYFRLKALGINPTLDTTEARGTKRRRSDSVDTAVSAREDRPMASSPLRSSAWRPSATANMPPPARTSKKDDGDEELFARLKAARENLAKSTSLLKSDVAKQEELRRSFSASQSSNDSPSMIRARAEARWRASQKDSAFGMADSVQEGPAYRFRESKFVPRENYGKAVERANEFRKSRSRDASRPESRFDESVADSFAPAINVDNQPAQQVVSAPEDPFTQSKTPNGDAFSSLPKWEPPPLVASAVPPQSTWSFPKTADQPFGMFSQPVQDNESTFFASQPAFGGTNGAWPSVNHNFTIQPSQVEQTLSNSFGRAQTFGQPSSFAPLGTVTSLQPDTYDNTRAVSDVISLLSDDEGDNEQQSHMQFAQAPETNGDENDTEETEVLDEDDAEVPDSYQYTNPNNYSSNPYAALADEVGGDTEEDVVAELEYESEEGSYDEEEGQADGQGAQVTFGYYQRNGFEEEDEDDGDIEDAEDFEEDEEYDEEDDPNGVEPAQRQRQFPENDDDMFNGFEDDEGESTLDPSLDVWRKEPSVNPSLQGVGSTVEEAIELSD</sequence>
<evidence type="ECO:0000313" key="3">
    <source>
        <dbReference type="EMBL" id="KAK5691592.1"/>
    </source>
</evidence>
<dbReference type="GO" id="GO:0005737">
    <property type="term" value="C:cytoplasm"/>
    <property type="evidence" value="ECO:0007669"/>
    <property type="project" value="TreeGrafter"/>
</dbReference>
<feature type="compositionally biased region" description="Acidic residues" evidence="1">
    <location>
        <begin position="1489"/>
        <end position="1508"/>
    </location>
</feature>
<feature type="compositionally biased region" description="Acidic residues" evidence="1">
    <location>
        <begin position="547"/>
        <end position="560"/>
    </location>
</feature>
<dbReference type="GO" id="GO:0070390">
    <property type="term" value="C:transcription export complex 2"/>
    <property type="evidence" value="ECO:0007669"/>
    <property type="project" value="TreeGrafter"/>
</dbReference>
<feature type="compositionally biased region" description="Polar residues" evidence="1">
    <location>
        <begin position="740"/>
        <end position="750"/>
    </location>
</feature>
<reference evidence="3" key="1">
    <citation type="submission" date="2023-08" db="EMBL/GenBank/DDBJ databases">
        <title>Black Yeasts Isolated from many extreme environments.</title>
        <authorList>
            <person name="Coleine C."/>
            <person name="Stajich J.E."/>
            <person name="Selbmann L."/>
        </authorList>
    </citation>
    <scope>NUCLEOTIDE SEQUENCE</scope>
    <source>
        <strain evidence="3">CCFEE 5810</strain>
    </source>
</reference>
<dbReference type="PANTHER" id="PTHR12436:SF3">
    <property type="entry name" value="GERMINAL-CENTER ASSOCIATED NUCLEAR PROTEIN"/>
    <property type="match status" value="1"/>
</dbReference>
<feature type="compositionally biased region" description="Acidic residues" evidence="1">
    <location>
        <begin position="1532"/>
        <end position="1559"/>
    </location>
</feature>
<feature type="compositionally biased region" description="Polar residues" evidence="1">
    <location>
        <begin position="651"/>
        <end position="674"/>
    </location>
</feature>
<feature type="compositionally biased region" description="Low complexity" evidence="1">
    <location>
        <begin position="1516"/>
        <end position="1527"/>
    </location>
</feature>
<feature type="region of interest" description="Disordered" evidence="1">
    <location>
        <begin position="1131"/>
        <end position="1189"/>
    </location>
</feature>
<evidence type="ECO:0000313" key="4">
    <source>
        <dbReference type="Proteomes" id="UP001310594"/>
    </source>
</evidence>
<evidence type="ECO:0000256" key="1">
    <source>
        <dbReference type="SAM" id="MobiDB-lite"/>
    </source>
</evidence>
<proteinExistence type="predicted"/>
<feature type="domain" description="SAC3/GANP/THP3 conserved" evidence="2">
    <location>
        <begin position="136"/>
        <end position="457"/>
    </location>
</feature>
<feature type="compositionally biased region" description="Polar residues" evidence="1">
    <location>
        <begin position="692"/>
        <end position="709"/>
    </location>
</feature>
<feature type="compositionally biased region" description="Acidic residues" evidence="1">
    <location>
        <begin position="520"/>
        <end position="535"/>
    </location>
</feature>
<feature type="region of interest" description="Disordered" evidence="1">
    <location>
        <begin position="1"/>
        <end position="72"/>
    </location>
</feature>
<feature type="region of interest" description="Disordered" evidence="1">
    <location>
        <begin position="1216"/>
        <end position="1237"/>
    </location>
</feature>
<dbReference type="PANTHER" id="PTHR12436">
    <property type="entry name" value="80 KDA MCM3-ASSOCIATED PROTEIN"/>
    <property type="match status" value="1"/>
</dbReference>
<feature type="compositionally biased region" description="Acidic residues" evidence="1">
    <location>
        <begin position="1619"/>
        <end position="1635"/>
    </location>
</feature>
<gene>
    <name evidence="3" type="primary">SAC3</name>
    <name evidence="3" type="ORF">LTR97_011586</name>
</gene>
<protein>
    <submittedName>
        <fullName evidence="3">Actin cytoskeleton and mitosis protein</fullName>
    </submittedName>
</protein>
<feature type="region of interest" description="Disordered" evidence="1">
    <location>
        <begin position="520"/>
        <end position="560"/>
    </location>
</feature>
<feature type="region of interest" description="Disordered" evidence="1">
    <location>
        <begin position="838"/>
        <end position="863"/>
    </location>
</feature>
<accession>A0AAN7ZL34</accession>
<feature type="compositionally biased region" description="Low complexity" evidence="1">
    <location>
        <begin position="996"/>
        <end position="1010"/>
    </location>
</feature>
<organism evidence="3 4">
    <name type="scientific">Elasticomyces elasticus</name>
    <dbReference type="NCBI Taxonomy" id="574655"/>
    <lineage>
        <taxon>Eukaryota</taxon>
        <taxon>Fungi</taxon>
        <taxon>Dikarya</taxon>
        <taxon>Ascomycota</taxon>
        <taxon>Pezizomycotina</taxon>
        <taxon>Dothideomycetes</taxon>
        <taxon>Dothideomycetidae</taxon>
        <taxon>Mycosphaerellales</taxon>
        <taxon>Teratosphaeriaceae</taxon>
        <taxon>Elasticomyces</taxon>
    </lineage>
</organism>
<dbReference type="Proteomes" id="UP001310594">
    <property type="component" value="Unassembled WGS sequence"/>
</dbReference>
<dbReference type="InterPro" id="IPR005062">
    <property type="entry name" value="SAC3/GANP/THP3_conserved"/>
</dbReference>
<feature type="compositionally biased region" description="Low complexity" evidence="1">
    <location>
        <begin position="19"/>
        <end position="28"/>
    </location>
</feature>
<feature type="region of interest" description="Disordered" evidence="1">
    <location>
        <begin position="1483"/>
        <end position="1669"/>
    </location>
</feature>
<dbReference type="Gene3D" id="1.25.40.990">
    <property type="match status" value="1"/>
</dbReference>
<comment type="caution">
    <text evidence="3">The sequence shown here is derived from an EMBL/GenBank/DDBJ whole genome shotgun (WGS) entry which is preliminary data.</text>
</comment>
<feature type="compositionally biased region" description="Polar residues" evidence="1">
    <location>
        <begin position="1021"/>
        <end position="1041"/>
    </location>
</feature>
<feature type="compositionally biased region" description="Basic and acidic residues" evidence="1">
    <location>
        <begin position="1287"/>
        <end position="1307"/>
    </location>
</feature>
<evidence type="ECO:0000259" key="2">
    <source>
        <dbReference type="Pfam" id="PF03399"/>
    </source>
</evidence>
<dbReference type="Pfam" id="PF03399">
    <property type="entry name" value="SAC3_GANP"/>
    <property type="match status" value="1"/>
</dbReference>
<feature type="region of interest" description="Disordered" evidence="1">
    <location>
        <begin position="591"/>
        <end position="754"/>
    </location>
</feature>
<feature type="compositionally biased region" description="Basic and acidic residues" evidence="1">
    <location>
        <begin position="1070"/>
        <end position="1087"/>
    </location>
</feature>
<feature type="region of interest" description="Disordered" evidence="1">
    <location>
        <begin position="151"/>
        <end position="172"/>
    </location>
</feature>
<dbReference type="InterPro" id="IPR045107">
    <property type="entry name" value="SAC3/GANP/THP3"/>
</dbReference>
<feature type="region of interest" description="Disordered" evidence="1">
    <location>
        <begin position="1287"/>
        <end position="1308"/>
    </location>
</feature>
<feature type="region of interest" description="Disordered" evidence="1">
    <location>
        <begin position="787"/>
        <end position="807"/>
    </location>
</feature>
<feature type="compositionally biased region" description="Basic and acidic residues" evidence="1">
    <location>
        <begin position="981"/>
        <end position="995"/>
    </location>
</feature>
<feature type="compositionally biased region" description="Polar residues" evidence="1">
    <location>
        <begin position="593"/>
        <end position="643"/>
    </location>
</feature>
<name>A0AAN7ZL34_9PEZI</name>
<feature type="compositionally biased region" description="Polar residues" evidence="1">
    <location>
        <begin position="151"/>
        <end position="165"/>
    </location>
</feature>